<keyword evidence="7" id="KW-1185">Reference proteome</keyword>
<dbReference type="Gene3D" id="3.40.50.1360">
    <property type="match status" value="1"/>
</dbReference>
<dbReference type="CDD" id="cd01399">
    <property type="entry name" value="GlcN6P_deaminase"/>
    <property type="match status" value="1"/>
</dbReference>
<dbReference type="FunFam" id="3.40.50.1360:FF:000003">
    <property type="entry name" value="Glucosamine-6-phosphate deaminase"/>
    <property type="match status" value="1"/>
</dbReference>
<name>A0A1I2BLF8_9BACI</name>
<evidence type="ECO:0000256" key="1">
    <source>
        <dbReference type="ARBA" id="ARBA00000644"/>
    </source>
</evidence>
<evidence type="ECO:0000256" key="2">
    <source>
        <dbReference type="ARBA" id="ARBA00022801"/>
    </source>
</evidence>
<dbReference type="PROSITE" id="PS01161">
    <property type="entry name" value="GLC_GALNAC_ISOMERASE"/>
    <property type="match status" value="1"/>
</dbReference>
<comment type="similarity">
    <text evidence="4">Belongs to the glucosamine/galactosamine-6-phosphate isomerase family. NagB subfamily.</text>
</comment>
<dbReference type="STRING" id="930128.SAMN05192532_102378"/>
<feature type="active site" description="For ring-opening step" evidence="4">
    <location>
        <position position="143"/>
    </location>
</feature>
<comment type="catalytic activity">
    <reaction evidence="1 4">
        <text>alpha-D-glucosamine 6-phosphate + H2O = beta-D-fructose 6-phosphate + NH4(+)</text>
        <dbReference type="Rhea" id="RHEA:12172"/>
        <dbReference type="ChEBI" id="CHEBI:15377"/>
        <dbReference type="ChEBI" id="CHEBI:28938"/>
        <dbReference type="ChEBI" id="CHEBI:57634"/>
        <dbReference type="ChEBI" id="CHEBI:75989"/>
        <dbReference type="EC" id="3.5.99.6"/>
    </reaction>
</comment>
<dbReference type="OrthoDB" id="9791139at2"/>
<dbReference type="GO" id="GO:0019262">
    <property type="term" value="P:N-acetylneuraminate catabolic process"/>
    <property type="evidence" value="ECO:0007669"/>
    <property type="project" value="UniProtKB-UniRule"/>
</dbReference>
<feature type="active site" description="Proton acceptor; for enolization step" evidence="4">
    <location>
        <position position="67"/>
    </location>
</feature>
<feature type="domain" description="Glucosamine/galactosamine-6-phosphate isomerase" evidence="5">
    <location>
        <begin position="12"/>
        <end position="228"/>
    </location>
</feature>
<dbReference type="AlphaFoldDB" id="A0A1I2BLF8"/>
<keyword evidence="2 4" id="KW-0378">Hydrolase</keyword>
<dbReference type="Pfam" id="PF01182">
    <property type="entry name" value="Glucosamine_iso"/>
    <property type="match status" value="1"/>
</dbReference>
<reference evidence="6 7" key="1">
    <citation type="submission" date="2016-10" db="EMBL/GenBank/DDBJ databases">
        <authorList>
            <person name="de Groot N.N."/>
        </authorList>
    </citation>
    <scope>NUCLEOTIDE SEQUENCE [LARGE SCALE GENOMIC DNA]</scope>
    <source>
        <strain evidence="6 7">DSM 23995</strain>
    </source>
</reference>
<proteinExistence type="inferred from homology"/>
<dbReference type="Proteomes" id="UP000199516">
    <property type="component" value="Unassembled WGS sequence"/>
</dbReference>
<sequence>MNIIQVNDTEEMSSIAAEKMIDCLKEKPHAVFGLATGSTPEGTYRTFIEQVHERKLDITKLTTINLDEYVGLAPSHPMSYHAYMKQHFFTPLGLEPSQTNLPRGDAPDPEEEAQRYEALIQQVGGIDFQLLGIGENGHIAFNEPGTPFQSRTQVVRLTANTREVNSRFFDKKEDVPTHALTMGLATIMEARSIVLLANGERKREAITRCIEGEINEEAPASILRNHAHVTVIADKEALRDISEEKIQKV</sequence>
<dbReference type="HAMAP" id="MF_01241">
    <property type="entry name" value="GlcN6P_deamin"/>
    <property type="match status" value="1"/>
</dbReference>
<dbReference type="SUPFAM" id="SSF100950">
    <property type="entry name" value="NagB/RpiA/CoA transferase-like"/>
    <property type="match status" value="1"/>
</dbReference>
<evidence type="ECO:0000313" key="6">
    <source>
        <dbReference type="EMBL" id="SFE57006.1"/>
    </source>
</evidence>
<evidence type="ECO:0000256" key="3">
    <source>
        <dbReference type="ARBA" id="ARBA00023277"/>
    </source>
</evidence>
<dbReference type="InterPro" id="IPR006148">
    <property type="entry name" value="Glc/Gal-6P_isomerase"/>
</dbReference>
<dbReference type="NCBIfam" id="TIGR00502">
    <property type="entry name" value="nagB"/>
    <property type="match status" value="1"/>
</dbReference>
<dbReference type="GO" id="GO:0042802">
    <property type="term" value="F:identical protein binding"/>
    <property type="evidence" value="ECO:0007669"/>
    <property type="project" value="TreeGrafter"/>
</dbReference>
<dbReference type="EC" id="3.5.99.6" evidence="4"/>
<comment type="function">
    <text evidence="4">Catalyzes the reversible isomerization-deamination of glucosamine 6-phosphate (GlcN6P) to form fructose 6-phosphate (Fru6P) and ammonium ion.</text>
</comment>
<dbReference type="InterPro" id="IPR037171">
    <property type="entry name" value="NagB/RpiA_transferase-like"/>
</dbReference>
<evidence type="ECO:0000256" key="4">
    <source>
        <dbReference type="HAMAP-Rule" id="MF_01241"/>
    </source>
</evidence>
<evidence type="ECO:0000259" key="5">
    <source>
        <dbReference type="Pfam" id="PF01182"/>
    </source>
</evidence>
<accession>A0A1I2BLF8</accession>
<comment type="pathway">
    <text evidence="4">Amino-sugar metabolism; N-acetylneuraminate degradation; D-fructose 6-phosphate from N-acetylneuraminate: step 5/5.</text>
</comment>
<dbReference type="InterPro" id="IPR018321">
    <property type="entry name" value="Glucosamine6P_isomerase_CS"/>
</dbReference>
<feature type="active site" description="For ring-opening step" evidence="4">
    <location>
        <position position="136"/>
    </location>
</feature>
<dbReference type="GO" id="GO:0005975">
    <property type="term" value="P:carbohydrate metabolic process"/>
    <property type="evidence" value="ECO:0007669"/>
    <property type="project" value="InterPro"/>
</dbReference>
<dbReference type="EMBL" id="FONT01000002">
    <property type="protein sequence ID" value="SFE57006.1"/>
    <property type="molecule type" value="Genomic_DNA"/>
</dbReference>
<dbReference type="GO" id="GO:0006046">
    <property type="term" value="P:N-acetylglucosamine catabolic process"/>
    <property type="evidence" value="ECO:0007669"/>
    <property type="project" value="UniProtKB-UniRule"/>
</dbReference>
<feature type="active site" description="Proton acceptor; for ring-opening step" evidence="4">
    <location>
        <position position="138"/>
    </location>
</feature>
<dbReference type="RefSeq" id="WP_091658862.1">
    <property type="nucleotide sequence ID" value="NZ_FONT01000002.1"/>
</dbReference>
<dbReference type="GO" id="GO:0005737">
    <property type="term" value="C:cytoplasm"/>
    <property type="evidence" value="ECO:0007669"/>
    <property type="project" value="TreeGrafter"/>
</dbReference>
<gene>
    <name evidence="4" type="primary">nagB</name>
    <name evidence="6" type="ORF">SAMN05192532_102378</name>
</gene>
<dbReference type="PANTHER" id="PTHR11280">
    <property type="entry name" value="GLUCOSAMINE-6-PHOSPHATE ISOMERASE"/>
    <property type="match status" value="1"/>
</dbReference>
<dbReference type="GO" id="GO:0004342">
    <property type="term" value="F:glucosamine-6-phosphate deaminase activity"/>
    <property type="evidence" value="ECO:0007669"/>
    <property type="project" value="UniProtKB-UniRule"/>
</dbReference>
<dbReference type="InterPro" id="IPR004547">
    <property type="entry name" value="Glucosamine6P_isomerase"/>
</dbReference>
<protein>
    <recommendedName>
        <fullName evidence="4">Glucosamine-6-phosphate deaminase</fullName>
        <ecNumber evidence="4">3.5.99.6</ecNumber>
    </recommendedName>
    <alternativeName>
        <fullName evidence="4">GlcN6P deaminase</fullName>
        <shortName evidence="4">GNPDA</shortName>
    </alternativeName>
    <alternativeName>
        <fullName evidence="4">Glucosamine-6-phosphate isomerase</fullName>
    </alternativeName>
</protein>
<keyword evidence="3 4" id="KW-0119">Carbohydrate metabolism</keyword>
<dbReference type="GO" id="GO:0006043">
    <property type="term" value="P:glucosamine catabolic process"/>
    <property type="evidence" value="ECO:0007669"/>
    <property type="project" value="TreeGrafter"/>
</dbReference>
<dbReference type="PANTHER" id="PTHR11280:SF5">
    <property type="entry name" value="GLUCOSAMINE-6-PHOSPHATE ISOMERASE"/>
    <property type="match status" value="1"/>
</dbReference>
<evidence type="ECO:0000313" key="7">
    <source>
        <dbReference type="Proteomes" id="UP000199516"/>
    </source>
</evidence>
<organism evidence="6 7">
    <name type="scientific">Alteribacillus iranensis</name>
    <dbReference type="NCBI Taxonomy" id="930128"/>
    <lineage>
        <taxon>Bacteria</taxon>
        <taxon>Bacillati</taxon>
        <taxon>Bacillota</taxon>
        <taxon>Bacilli</taxon>
        <taxon>Bacillales</taxon>
        <taxon>Bacillaceae</taxon>
        <taxon>Alteribacillus</taxon>
    </lineage>
</organism>
<dbReference type="UniPathway" id="UPA00629">
    <property type="reaction ID" value="UER00684"/>
</dbReference>
<comment type="caution">
    <text evidence="4">Lacks conserved residue(s) required for the propagation of feature annotation.</text>
</comment>